<dbReference type="InterPro" id="IPR036736">
    <property type="entry name" value="ACP-like_sf"/>
</dbReference>
<sequence length="1103" mass="125064">MNINNKRALNQCMASSAQEAMWFVDGLNSTSSENEIRIAFKIDSQINMDQMCHLFVNIINQHSELKSYFRQEDNGLVRYILDDITPDEAIRYHDEDSEADFLHHTLSQRFNLTHDNCLINLHINCKLSLIVIRVHHIISDFHFVENMIHDLFNGSSHLTSNINNLNENESNYLCGKNFHEDIDFWNNYLGQKKKIIEFLPEPSRQESFNGRIEKVQIKTDLYSMIKKHCEISDITPARLLYQIFALTLYRLTGQDEFCIGLPVNMRKKYPDTGYGYGINVLPVMNHFSPQSIVKTVLHEGSENIRQVLHHAMLPLKNIVESCSPERVFTANPLFNVCFNFQKTSQKYDGSLSSLLYGFQGTDGSHEINGSQGSHITVGKTHLHPLHIEQIDCQFDLMMVVEEVNDGFDIFLLNKHNKFSRESSAGILTNFVHFADAFLKHPEQRISDFAFSTDKNQTPLKESLIPTPKTLVEWLNETAEKYPDHIALRFNQAEMTYRHLFSLANHLALDLIEYGVQPGDKVPLCFNPGLEMIVAILAVLKCGACYVPINPAYPDTRVTDILADIQPATGLVDADIRPRFEPLLNNVITPDLIALTDACGQEREALAARLASIRPDAEDLAYIIYTSGSTGKPKGVQICHRNVVRLFTTSDAGFGFNDADVWTLYHSFAFDFSVWEIFGALLYGGKLVIVPYVTSRSPEEFSRLVDQEQVTILNQTPTAFARFSESSIRNKLPLARLRAVVFGGEALDLAGLSPWYECFGERVSLINMYGITETTVHVTYRRLSQQDCLENKGSLIGLPLPDLGVTVMDSFGHPLPVGWPGEMYIAGEGLAKGYFNREALTHEKFIEKPFGTDTLRLYRSGDLARFINDQEIEYLGRIDNQVKIRGFRIELGDIKSKLSQTEGVSHAFVTTEKTGDETVLLAYLLVNKALSYEEVIDSISSELPDYMIPQHFYIVSEIPLTVNNKVDMKRLHQSATKLLPSVRNTTAESETEIAVQTVWKQILDLEEIDLESDFFSLGGNSGSILKVFNALDKQYKQLLSVADLFRYRNIQTLARFISEKISEKQSRTQTGSQAKTPVQLSARAKRTINKPTPRRQRTQRLSEV</sequence>
<evidence type="ECO:0000313" key="6">
    <source>
        <dbReference type="EMBL" id="SHO54462.1"/>
    </source>
</evidence>
<gene>
    <name evidence="6" type="primary">dhbF_1</name>
    <name evidence="6" type="ORF">VQ7734_00176</name>
</gene>
<dbReference type="NCBIfam" id="TIGR01733">
    <property type="entry name" value="AA-adenyl-dom"/>
    <property type="match status" value="1"/>
</dbReference>
<dbReference type="FunFam" id="3.40.50.12780:FF:000012">
    <property type="entry name" value="Non-ribosomal peptide synthetase"/>
    <property type="match status" value="1"/>
</dbReference>
<dbReference type="EMBL" id="FRFG01000003">
    <property type="protein sequence ID" value="SHO54462.1"/>
    <property type="molecule type" value="Genomic_DNA"/>
</dbReference>
<comment type="cofactor">
    <cofactor evidence="1">
        <name>pantetheine 4'-phosphate</name>
        <dbReference type="ChEBI" id="CHEBI:47942"/>
    </cofactor>
</comment>
<dbReference type="Gene3D" id="3.30.300.30">
    <property type="match status" value="1"/>
</dbReference>
<feature type="domain" description="Carrier" evidence="5">
    <location>
        <begin position="985"/>
        <end position="1060"/>
    </location>
</feature>
<dbReference type="PANTHER" id="PTHR45527:SF1">
    <property type="entry name" value="FATTY ACID SYNTHASE"/>
    <property type="match status" value="1"/>
</dbReference>
<evidence type="ECO:0000256" key="3">
    <source>
        <dbReference type="ARBA" id="ARBA00022553"/>
    </source>
</evidence>
<keyword evidence="2" id="KW-0596">Phosphopantetheine</keyword>
<dbReference type="STRING" id="1117707.VQ7734_00176"/>
<dbReference type="FunFam" id="3.40.50.980:FF:000002">
    <property type="entry name" value="Enterobactin synthetase component F"/>
    <property type="match status" value="1"/>
</dbReference>
<dbReference type="InterPro" id="IPR020845">
    <property type="entry name" value="AMP-binding_CS"/>
</dbReference>
<dbReference type="OrthoDB" id="9757559at2"/>
<reference evidence="7" key="1">
    <citation type="submission" date="2016-12" db="EMBL/GenBank/DDBJ databases">
        <authorList>
            <person name="Rodrigo-Torres L."/>
            <person name="Arahal R.D."/>
            <person name="Lucena T."/>
        </authorList>
    </citation>
    <scope>NUCLEOTIDE SEQUENCE [LARGE SCALE GENOMIC DNA]</scope>
</reference>
<dbReference type="GO" id="GO:0003824">
    <property type="term" value="F:catalytic activity"/>
    <property type="evidence" value="ECO:0007669"/>
    <property type="project" value="InterPro"/>
</dbReference>
<organism evidence="6 7">
    <name type="scientific">Vibrio quintilis</name>
    <dbReference type="NCBI Taxonomy" id="1117707"/>
    <lineage>
        <taxon>Bacteria</taxon>
        <taxon>Pseudomonadati</taxon>
        <taxon>Pseudomonadota</taxon>
        <taxon>Gammaproteobacteria</taxon>
        <taxon>Vibrionales</taxon>
        <taxon>Vibrionaceae</taxon>
        <taxon>Vibrio</taxon>
    </lineage>
</organism>
<keyword evidence="7" id="KW-1185">Reference proteome</keyword>
<evidence type="ECO:0000256" key="4">
    <source>
        <dbReference type="SAM" id="MobiDB-lite"/>
    </source>
</evidence>
<keyword evidence="3" id="KW-0597">Phosphoprotein</keyword>
<dbReference type="SUPFAM" id="SSF47336">
    <property type="entry name" value="ACP-like"/>
    <property type="match status" value="1"/>
</dbReference>
<dbReference type="Gene3D" id="1.10.1200.10">
    <property type="entry name" value="ACP-like"/>
    <property type="match status" value="1"/>
</dbReference>
<dbReference type="Gene3D" id="3.30.559.10">
    <property type="entry name" value="Chloramphenicol acetyltransferase-like domain"/>
    <property type="match status" value="1"/>
</dbReference>
<dbReference type="PANTHER" id="PTHR45527">
    <property type="entry name" value="NONRIBOSOMAL PEPTIDE SYNTHETASE"/>
    <property type="match status" value="1"/>
</dbReference>
<dbReference type="CDD" id="cd17643">
    <property type="entry name" value="A_NRPS_Cytc1-like"/>
    <property type="match status" value="1"/>
</dbReference>
<feature type="region of interest" description="Disordered" evidence="4">
    <location>
        <begin position="1063"/>
        <end position="1103"/>
    </location>
</feature>
<dbReference type="Pfam" id="PF00501">
    <property type="entry name" value="AMP-binding"/>
    <property type="match status" value="1"/>
</dbReference>
<dbReference type="Pfam" id="PF00550">
    <property type="entry name" value="PP-binding"/>
    <property type="match status" value="1"/>
</dbReference>
<dbReference type="InterPro" id="IPR001242">
    <property type="entry name" value="Condensation_dom"/>
</dbReference>
<dbReference type="Proteomes" id="UP000184600">
    <property type="component" value="Unassembled WGS sequence"/>
</dbReference>
<dbReference type="InterPro" id="IPR000873">
    <property type="entry name" value="AMP-dep_synth/lig_dom"/>
</dbReference>
<dbReference type="FunFam" id="3.40.50.980:FF:000001">
    <property type="entry name" value="Non-ribosomal peptide synthetase"/>
    <property type="match status" value="1"/>
</dbReference>
<dbReference type="GO" id="GO:0005737">
    <property type="term" value="C:cytoplasm"/>
    <property type="evidence" value="ECO:0007669"/>
    <property type="project" value="TreeGrafter"/>
</dbReference>
<dbReference type="InterPro" id="IPR009081">
    <property type="entry name" value="PP-bd_ACP"/>
</dbReference>
<dbReference type="PIRSF" id="PIRSF001617">
    <property type="entry name" value="Alpha-AR"/>
    <property type="match status" value="1"/>
</dbReference>
<dbReference type="SUPFAM" id="SSF52777">
    <property type="entry name" value="CoA-dependent acyltransferases"/>
    <property type="match status" value="2"/>
</dbReference>
<dbReference type="InterPro" id="IPR010071">
    <property type="entry name" value="AA_adenyl_dom"/>
</dbReference>
<dbReference type="InterPro" id="IPR042099">
    <property type="entry name" value="ANL_N_sf"/>
</dbReference>
<dbReference type="Pfam" id="PF00668">
    <property type="entry name" value="Condensation"/>
    <property type="match status" value="1"/>
</dbReference>
<evidence type="ECO:0000256" key="2">
    <source>
        <dbReference type="ARBA" id="ARBA00022450"/>
    </source>
</evidence>
<evidence type="ECO:0000313" key="7">
    <source>
        <dbReference type="Proteomes" id="UP000184600"/>
    </source>
</evidence>
<dbReference type="Gene3D" id="3.40.50.12780">
    <property type="entry name" value="N-terminal domain of ligase-like"/>
    <property type="match status" value="1"/>
</dbReference>
<name>A0A1M7YPD2_9VIBR</name>
<dbReference type="Gene3D" id="3.30.559.30">
    <property type="entry name" value="Nonribosomal peptide synthetase, condensation domain"/>
    <property type="match status" value="1"/>
</dbReference>
<dbReference type="InterPro" id="IPR020806">
    <property type="entry name" value="PKS_PP-bd"/>
</dbReference>
<dbReference type="InterPro" id="IPR020459">
    <property type="entry name" value="AMP-binding"/>
</dbReference>
<dbReference type="InterPro" id="IPR045851">
    <property type="entry name" value="AMP-bd_C_sf"/>
</dbReference>
<dbReference type="AlphaFoldDB" id="A0A1M7YPD2"/>
<proteinExistence type="predicted"/>
<dbReference type="RefSeq" id="WP_073579373.1">
    <property type="nucleotide sequence ID" value="NZ_AP024898.1"/>
</dbReference>
<dbReference type="SUPFAM" id="SSF56801">
    <property type="entry name" value="Acetyl-CoA synthetase-like"/>
    <property type="match status" value="1"/>
</dbReference>
<dbReference type="PRINTS" id="PR00154">
    <property type="entry name" value="AMPBINDING"/>
</dbReference>
<feature type="compositionally biased region" description="Polar residues" evidence="4">
    <location>
        <begin position="1066"/>
        <end position="1078"/>
    </location>
</feature>
<dbReference type="InterPro" id="IPR023213">
    <property type="entry name" value="CAT-like_dom_sf"/>
</dbReference>
<dbReference type="PROSITE" id="PS00455">
    <property type="entry name" value="AMP_BINDING"/>
    <property type="match status" value="1"/>
</dbReference>
<dbReference type="GO" id="GO:0031177">
    <property type="term" value="F:phosphopantetheine binding"/>
    <property type="evidence" value="ECO:0007669"/>
    <property type="project" value="InterPro"/>
</dbReference>
<dbReference type="GO" id="GO:0044550">
    <property type="term" value="P:secondary metabolite biosynthetic process"/>
    <property type="evidence" value="ECO:0007669"/>
    <property type="project" value="TreeGrafter"/>
</dbReference>
<evidence type="ECO:0000256" key="1">
    <source>
        <dbReference type="ARBA" id="ARBA00001957"/>
    </source>
</evidence>
<protein>
    <submittedName>
        <fullName evidence="6">Dimodular nonribosomal peptide synthase</fullName>
    </submittedName>
</protein>
<dbReference type="PROSITE" id="PS50075">
    <property type="entry name" value="CARRIER"/>
    <property type="match status" value="1"/>
</dbReference>
<accession>A0A1M7YPD2</accession>
<dbReference type="GO" id="GO:0043041">
    <property type="term" value="P:amino acid activation for nonribosomal peptide biosynthetic process"/>
    <property type="evidence" value="ECO:0007669"/>
    <property type="project" value="TreeGrafter"/>
</dbReference>
<feature type="compositionally biased region" description="Basic residues" evidence="4">
    <location>
        <begin position="1082"/>
        <end position="1097"/>
    </location>
</feature>
<dbReference type="SMART" id="SM00823">
    <property type="entry name" value="PKS_PP"/>
    <property type="match status" value="1"/>
</dbReference>
<evidence type="ECO:0000259" key="5">
    <source>
        <dbReference type="PROSITE" id="PS50075"/>
    </source>
</evidence>